<dbReference type="Pfam" id="PF12730">
    <property type="entry name" value="ABC2_membrane_4"/>
    <property type="match status" value="1"/>
</dbReference>
<keyword evidence="1" id="KW-0472">Membrane</keyword>
<feature type="transmembrane region" description="Helical" evidence="1">
    <location>
        <begin position="17"/>
        <end position="37"/>
    </location>
</feature>
<organism evidence="2 3">
    <name type="scientific">Candidatus Acutalibacter ornithocaccae</name>
    <dbReference type="NCBI Taxonomy" id="2838416"/>
    <lineage>
        <taxon>Bacteria</taxon>
        <taxon>Bacillati</taxon>
        <taxon>Bacillota</taxon>
        <taxon>Clostridia</taxon>
        <taxon>Eubacteriales</taxon>
        <taxon>Acutalibacteraceae</taxon>
        <taxon>Acutalibacter</taxon>
    </lineage>
</organism>
<dbReference type="GO" id="GO:0005886">
    <property type="term" value="C:plasma membrane"/>
    <property type="evidence" value="ECO:0007669"/>
    <property type="project" value="UniProtKB-SubCell"/>
</dbReference>
<sequence>MGELISAGVYRLKYSKLFYILLGLLVVTLTLCYMQAIPQTVSLDVSPTEAVTQEEGYVTVEYEEQASFYPLNSLFFQYVLFNLISCGVFCPLFLSHEYSDGVLRNRLIVGRNRVQIYLGNLAINGLYGAATTVVGILTGLCVGMPMLKGFGETELSTLVIYGLFSLITTWACVSLFTMAAMIVANRAVAATLCIVLAFGLYFLGQFLTIGLSQPELLQGGLIWGPDGTFQMADPAPNPSYISGFKRQVYQFLYELTPGGQCFQIANMGAETPWHLPVYAALFTALTTGIGLAIFQRKDVK</sequence>
<feature type="transmembrane region" description="Helical" evidence="1">
    <location>
        <begin position="116"/>
        <end position="138"/>
    </location>
</feature>
<keyword evidence="1" id="KW-0812">Transmembrane</keyword>
<dbReference type="Proteomes" id="UP000824214">
    <property type="component" value="Unassembled WGS sequence"/>
</dbReference>
<feature type="transmembrane region" description="Helical" evidence="1">
    <location>
        <begin position="75"/>
        <end position="95"/>
    </location>
</feature>
<evidence type="ECO:0000313" key="2">
    <source>
        <dbReference type="EMBL" id="HJB36766.1"/>
    </source>
</evidence>
<evidence type="ECO:0000313" key="3">
    <source>
        <dbReference type="Proteomes" id="UP000824214"/>
    </source>
</evidence>
<comment type="caution">
    <text evidence="2">The sequence shown here is derived from an EMBL/GenBank/DDBJ whole genome shotgun (WGS) entry which is preliminary data.</text>
</comment>
<feature type="transmembrane region" description="Helical" evidence="1">
    <location>
        <begin position="275"/>
        <end position="294"/>
    </location>
</feature>
<reference evidence="2" key="1">
    <citation type="journal article" date="2021" name="PeerJ">
        <title>Extensive microbial diversity within the chicken gut microbiome revealed by metagenomics and culture.</title>
        <authorList>
            <person name="Gilroy R."/>
            <person name="Ravi A."/>
            <person name="Getino M."/>
            <person name="Pursley I."/>
            <person name="Horton D.L."/>
            <person name="Alikhan N.F."/>
            <person name="Baker D."/>
            <person name="Gharbi K."/>
            <person name="Hall N."/>
            <person name="Watson M."/>
            <person name="Adriaenssens E.M."/>
            <person name="Foster-Nyarko E."/>
            <person name="Jarju S."/>
            <person name="Secka A."/>
            <person name="Antonio M."/>
            <person name="Oren A."/>
            <person name="Chaudhuri R.R."/>
            <person name="La Ragione R."/>
            <person name="Hildebrand F."/>
            <person name="Pallen M.J."/>
        </authorList>
    </citation>
    <scope>NUCLEOTIDE SEQUENCE</scope>
    <source>
        <strain evidence="2">ChiBcolR8-3208</strain>
    </source>
</reference>
<reference evidence="2" key="2">
    <citation type="submission" date="2021-04" db="EMBL/GenBank/DDBJ databases">
        <authorList>
            <person name="Gilroy R."/>
        </authorList>
    </citation>
    <scope>NUCLEOTIDE SEQUENCE</scope>
    <source>
        <strain evidence="2">ChiBcolR8-3208</strain>
    </source>
</reference>
<accession>A0A9D2LX53</accession>
<feature type="transmembrane region" description="Helical" evidence="1">
    <location>
        <begin position="158"/>
        <end position="180"/>
    </location>
</feature>
<protein>
    <submittedName>
        <fullName evidence="2">ABC transporter permease</fullName>
    </submittedName>
</protein>
<proteinExistence type="predicted"/>
<name>A0A9D2LX53_9FIRM</name>
<dbReference type="AlphaFoldDB" id="A0A9D2LX53"/>
<evidence type="ECO:0000256" key="1">
    <source>
        <dbReference type="SAM" id="Phobius"/>
    </source>
</evidence>
<feature type="transmembrane region" description="Helical" evidence="1">
    <location>
        <begin position="187"/>
        <end position="207"/>
    </location>
</feature>
<keyword evidence="1" id="KW-1133">Transmembrane helix</keyword>
<dbReference type="GO" id="GO:0140359">
    <property type="term" value="F:ABC-type transporter activity"/>
    <property type="evidence" value="ECO:0007669"/>
    <property type="project" value="InterPro"/>
</dbReference>
<dbReference type="EMBL" id="DWXZ01000027">
    <property type="protein sequence ID" value="HJB36766.1"/>
    <property type="molecule type" value="Genomic_DNA"/>
</dbReference>
<gene>
    <name evidence="2" type="ORF">H9942_01700</name>
</gene>